<sequence>MKEKLNLEVNCQIKFKKEAIKLLIVTFLIFIPSLTFIVIFYTNPNIKIYQENYQVIVDNFSSKISPSVILIESLMWVGFSLFLISFIITGFIPLLLNQQKFKKNLQNLSLILIISLKLFAIIIFTISQYNYSKFFNTYQFIAELETSNEELKSVSQSFMQSFSIGKNYNWSSNILTWWVSLIQIIFITVFWYLLLIKINPGSTHNESNEKMRTSLIKKSIGQSKFQGFLEKFSTSSLKNFAIWLIMLSAVILLPHLFYIVSISMGNSLTGSIFDWTYNAPLFYKTINPSHYNNISTQSISGFAVIYLPIIVTGFLVSSTLIFLLVYIRDLKINKTMFYCQFGILFFELLLTIIVNTISIHNVNRLIDMWNANDRALLELIKTFNNTNIFNNTIFKYIDSGVTYPLINKTHYISFCIISTVFVVCIYVIFINQITKGIKYF</sequence>
<dbReference type="EMBL" id="CP024870">
    <property type="protein sequence ID" value="ATX71638.1"/>
    <property type="molecule type" value="Genomic_DNA"/>
</dbReference>
<proteinExistence type="predicted"/>
<keyword evidence="1" id="KW-0812">Transmembrane</keyword>
<evidence type="ECO:0000256" key="1">
    <source>
        <dbReference type="SAM" id="Phobius"/>
    </source>
</evidence>
<gene>
    <name evidence="2" type="ORF">SCLAR_v1c13400</name>
</gene>
<feature type="transmembrane region" description="Helical" evidence="1">
    <location>
        <begin position="74"/>
        <end position="96"/>
    </location>
</feature>
<dbReference type="RefSeq" id="WP_100255164.1">
    <property type="nucleotide sequence ID" value="NZ_CP024870.1"/>
</dbReference>
<protein>
    <submittedName>
        <fullName evidence="2">Uncharacterized protein</fullName>
    </submittedName>
</protein>
<keyword evidence="3" id="KW-1185">Reference proteome</keyword>
<dbReference type="AlphaFoldDB" id="A0A2K8KIY0"/>
<accession>A0A2K8KIY0</accession>
<feature type="transmembrane region" description="Helical" evidence="1">
    <location>
        <begin position="240"/>
        <end position="260"/>
    </location>
</feature>
<feature type="transmembrane region" description="Helical" evidence="1">
    <location>
        <begin position="175"/>
        <end position="195"/>
    </location>
</feature>
<dbReference type="Proteomes" id="UP000231179">
    <property type="component" value="Chromosome"/>
</dbReference>
<feature type="transmembrane region" description="Helical" evidence="1">
    <location>
        <begin position="303"/>
        <end position="325"/>
    </location>
</feature>
<organism evidence="2 3">
    <name type="scientific">Spiroplasma clarkii</name>
    <dbReference type="NCBI Taxonomy" id="2139"/>
    <lineage>
        <taxon>Bacteria</taxon>
        <taxon>Bacillati</taxon>
        <taxon>Mycoplasmatota</taxon>
        <taxon>Mollicutes</taxon>
        <taxon>Entomoplasmatales</taxon>
        <taxon>Spiroplasmataceae</taxon>
        <taxon>Spiroplasma</taxon>
    </lineage>
</organism>
<name>A0A2K8KIY0_9MOLU</name>
<feature type="transmembrane region" description="Helical" evidence="1">
    <location>
        <begin position="20"/>
        <end position="41"/>
    </location>
</feature>
<feature type="transmembrane region" description="Helical" evidence="1">
    <location>
        <begin position="108"/>
        <end position="129"/>
    </location>
</feature>
<feature type="transmembrane region" description="Helical" evidence="1">
    <location>
        <begin position="411"/>
        <end position="430"/>
    </location>
</feature>
<keyword evidence="1" id="KW-0472">Membrane</keyword>
<evidence type="ECO:0000313" key="2">
    <source>
        <dbReference type="EMBL" id="ATX71638.1"/>
    </source>
</evidence>
<feature type="transmembrane region" description="Helical" evidence="1">
    <location>
        <begin position="337"/>
        <end position="359"/>
    </location>
</feature>
<reference evidence="2 3" key="1">
    <citation type="submission" date="2017-11" db="EMBL/GenBank/DDBJ databases">
        <title>Complete genome sequence of Spiroplasma clarkii CN-5 (DSM 19994).</title>
        <authorList>
            <person name="Tsai Y.-M."/>
            <person name="Chang A."/>
            <person name="Lo W.-S."/>
            <person name="Kuo C.-H."/>
        </authorList>
    </citation>
    <scope>NUCLEOTIDE SEQUENCE [LARGE SCALE GENOMIC DNA]</scope>
    <source>
        <strain evidence="2 3">CN-5</strain>
    </source>
</reference>
<evidence type="ECO:0000313" key="3">
    <source>
        <dbReference type="Proteomes" id="UP000231179"/>
    </source>
</evidence>
<keyword evidence="1" id="KW-1133">Transmembrane helix</keyword>